<dbReference type="GO" id="GO:0005525">
    <property type="term" value="F:GTP binding"/>
    <property type="evidence" value="ECO:0007669"/>
    <property type="project" value="InterPro"/>
</dbReference>
<feature type="compositionally biased region" description="Polar residues" evidence="4">
    <location>
        <begin position="425"/>
        <end position="441"/>
    </location>
</feature>
<keyword evidence="2" id="KW-0342">GTP-binding</keyword>
<feature type="domain" description="GED" evidence="5">
    <location>
        <begin position="577"/>
        <end position="668"/>
    </location>
</feature>
<dbReference type="GO" id="GO:0005739">
    <property type="term" value="C:mitochondrion"/>
    <property type="evidence" value="ECO:0007669"/>
    <property type="project" value="TreeGrafter"/>
</dbReference>
<feature type="region of interest" description="Disordered" evidence="4">
    <location>
        <begin position="752"/>
        <end position="771"/>
    </location>
</feature>
<feature type="domain" description="Dynamin-type G" evidence="6">
    <location>
        <begin position="35"/>
        <end position="324"/>
    </location>
</feature>
<evidence type="ECO:0000313" key="8">
    <source>
        <dbReference type="Proteomes" id="UP000001881"/>
    </source>
</evidence>
<feature type="compositionally biased region" description="Pro residues" evidence="4">
    <location>
        <begin position="760"/>
        <end position="771"/>
    </location>
</feature>
<dbReference type="EMBL" id="CABT02000004">
    <property type="protein sequence ID" value="CCC07905.1"/>
    <property type="molecule type" value="Genomic_DNA"/>
</dbReference>
<name>F7VQX2_SORMK</name>
<dbReference type="OrthoDB" id="415706at2759"/>
<dbReference type="GO" id="GO:0005874">
    <property type="term" value="C:microtubule"/>
    <property type="evidence" value="ECO:0007669"/>
    <property type="project" value="TreeGrafter"/>
</dbReference>
<dbReference type="Pfam" id="PF00350">
    <property type="entry name" value="Dynamin_N"/>
    <property type="match status" value="1"/>
</dbReference>
<sequence>MSSSLDSTLDAHELAGEQGQLLDLLEKLQYAQLENAKLPQIVVVGDQSAGKSSVLEAITGIPFPREAGACTRFATEFRLRRSIESSITVSIIPDRNRPPSEQNQLLDFGRLVSSSAPFELTVIGAAELIAPKGISGRFAAKDILVVEKKGPDMPLLTLVDLPGLVRNPNKDQSLEDIRIIEALSDRYMRSPRTIILAVVGGNSDYVQAPVLTKARHFDPNGARTIGVLTKPDLTDSIGLEDKFIELVKNNDRRNNFRLGWYVLLNPSPRSEGEPWPSAEQRRSTEQDFFSKGKWSSLPASICGANALKQKLSLQLQQHIGRHVNALRRQIQKALDDCDVELRSLGTAKSTPEEMRLELIELFYASNELVVPAAHGFYKNPPNKDFFRVTADPNGTPAQNLRARAAEENDRFSARIRADGRRFKLSASSGPSATDKQSSSGDSKSEYARLEVSRLLHQIRGSEFPMDSTPRAVYMLFQSHSEPWPRLAQEHKDNVGAVCNNFLREVINYIWPQRMREPLRRHFMDSHMKALIDEADRELKHLMQDLNLEVQPYDPEYQERLVAWKNQAAESGTTYTEAEEILEKMLIFYELSAKTFIRNVITQVVERHLLQGMYGIFNPAAVMAMSSEVVESIAAENQETRDRRQALTAQRKAIEEAKDVCTSLAMRKELREQSVEYGDLIDFTTDEDEPNSPTNQPSKSSGTPQRRPVPTSTPNVAEGTRSNASPKATTNNPPQPPAKISNEVTDARGNPIAQATIRGPPQLPMSVPPVPPRQVQIAESHHGQSDGSHSTRSRSQANQESDQDQNVFTPPTVAQLTNTSPSFAETLRRQKDTSTTKKNTCSISSHTSALLLDVPCPGRGGRTLESLRTPPVLPLPPLPKAPPRNPPSTKISVSHPPSTHLAPPPPLPPPRPRTPPSTRSVPAPATPSSPKTPTPTPSSSSPKTAPTRNSGTTSANTEKSPAASPTFFFSDKNPPINIPKPFCYITATNTSFWAAKSSAGLIQAAESQHICAVPTNALVAERILPLPLRTRQLLIEKYCSPLRGGQQKALDDPANADCLVRVYLGSTSGKSSGLFFCLQNLKLHLNQLVDLGIDVEALATRMGLALAVMHWGAKTDARDVEFVLGSGSEEKVPRELKEDINGTEEEEEEQEEHDVAPAKYHGMENFWCRQTEMWVLDFNQVRDITLDDAGVVLAVEAVRLNDPYFPKPLKSSEAEKHAWKAFIVSYIENSTTILRQALQNDQNLAVEILGFPRKFILGVVELEKERMSRREGGNTV</sequence>
<feature type="compositionally biased region" description="Low complexity" evidence="4">
    <location>
        <begin position="936"/>
        <end position="947"/>
    </location>
</feature>
<dbReference type="PROSITE" id="PS51388">
    <property type="entry name" value="GED"/>
    <property type="match status" value="1"/>
</dbReference>
<evidence type="ECO:0000256" key="2">
    <source>
        <dbReference type="ARBA" id="ARBA00023134"/>
    </source>
</evidence>
<comment type="caution">
    <text evidence="7">The sequence shown here is derived from an EMBL/GenBank/DDBJ whole genome shotgun (WGS) entry which is preliminary data.</text>
</comment>
<feature type="compositionally biased region" description="Pro residues" evidence="4">
    <location>
        <begin position="901"/>
        <end position="914"/>
    </location>
</feature>
<dbReference type="GO" id="GO:0000266">
    <property type="term" value="P:mitochondrial fission"/>
    <property type="evidence" value="ECO:0007669"/>
    <property type="project" value="TreeGrafter"/>
</dbReference>
<reference evidence="7 8" key="1">
    <citation type="journal article" date="2010" name="PLoS Genet.">
        <title>De novo assembly of a 40 Mb eukaryotic genome from short sequence reads: Sordaria macrospora, a model organism for fungal morphogenesis.</title>
        <authorList>
            <person name="Nowrousian M."/>
            <person name="Stajich J."/>
            <person name="Chu M."/>
            <person name="Engh I."/>
            <person name="Espagne E."/>
            <person name="Halliday K."/>
            <person name="Kamerewerd J."/>
            <person name="Kempken F."/>
            <person name="Knab B."/>
            <person name="Kuo H.C."/>
            <person name="Osiewacz H.D."/>
            <person name="Poeggeler S."/>
            <person name="Read N."/>
            <person name="Seiler S."/>
            <person name="Smith K."/>
            <person name="Zickler D."/>
            <person name="Kueck U."/>
            <person name="Freitag M."/>
        </authorList>
    </citation>
    <scope>NUCLEOTIDE SEQUENCE [LARGE SCALE GENOMIC DNA]</scope>
    <source>
        <strain evidence="8">ATCC MYA-333 / DSM 997 / K(L3346) / K-hell</strain>
        <tissue evidence="7">Mycelium</tissue>
    </source>
</reference>
<feature type="region of interest" description="Disordered" evidence="4">
    <location>
        <begin position="776"/>
        <end position="842"/>
    </location>
</feature>
<keyword evidence="8" id="KW-1185">Reference proteome</keyword>
<dbReference type="Gene3D" id="3.40.50.300">
    <property type="entry name" value="P-loop containing nucleotide triphosphate hydrolases"/>
    <property type="match status" value="1"/>
</dbReference>
<evidence type="ECO:0000259" key="5">
    <source>
        <dbReference type="PROSITE" id="PS51388"/>
    </source>
</evidence>
<dbReference type="PANTHER" id="PTHR11566">
    <property type="entry name" value="DYNAMIN"/>
    <property type="match status" value="1"/>
</dbReference>
<feature type="compositionally biased region" description="Pro residues" evidence="4">
    <location>
        <begin position="870"/>
        <end position="885"/>
    </location>
</feature>
<dbReference type="InterPro" id="IPR022137">
    <property type="entry name" value="Znf_prot_DUF3669"/>
</dbReference>
<feature type="compositionally biased region" description="Basic and acidic residues" evidence="4">
    <location>
        <begin position="1130"/>
        <end position="1139"/>
    </location>
</feature>
<dbReference type="SMART" id="SM00053">
    <property type="entry name" value="DYNc"/>
    <property type="match status" value="1"/>
</dbReference>
<dbReference type="InterPro" id="IPR030381">
    <property type="entry name" value="G_DYNAMIN_dom"/>
</dbReference>
<organism evidence="7 8">
    <name type="scientific">Sordaria macrospora (strain ATCC MYA-333 / DSM 997 / K(L3346) / K-hell)</name>
    <dbReference type="NCBI Taxonomy" id="771870"/>
    <lineage>
        <taxon>Eukaryota</taxon>
        <taxon>Fungi</taxon>
        <taxon>Dikarya</taxon>
        <taxon>Ascomycota</taxon>
        <taxon>Pezizomycotina</taxon>
        <taxon>Sordariomycetes</taxon>
        <taxon>Sordariomycetidae</taxon>
        <taxon>Sordariales</taxon>
        <taxon>Sordariaceae</taxon>
        <taxon>Sordaria</taxon>
    </lineage>
</organism>
<feature type="compositionally biased region" description="Polar residues" evidence="4">
    <location>
        <begin position="948"/>
        <end position="958"/>
    </location>
</feature>
<feature type="region of interest" description="Disordered" evidence="4">
    <location>
        <begin position="860"/>
        <end position="969"/>
    </location>
</feature>
<dbReference type="FunFam" id="3.40.50.300:FF:001425">
    <property type="entry name" value="Dynamin GTPase, putative"/>
    <property type="match status" value="1"/>
</dbReference>
<evidence type="ECO:0000259" key="6">
    <source>
        <dbReference type="PROSITE" id="PS51718"/>
    </source>
</evidence>
<feature type="compositionally biased region" description="Acidic residues" evidence="4">
    <location>
        <begin position="1140"/>
        <end position="1151"/>
    </location>
</feature>
<gene>
    <name evidence="7" type="ORF">SMAC_01469</name>
</gene>
<proteinExistence type="predicted"/>
<dbReference type="PANTHER" id="PTHR11566:SF66">
    <property type="entry name" value="INTERFERON-INDUCED GTP-BINDING PROTEIN MX"/>
    <property type="match status" value="1"/>
</dbReference>
<dbReference type="SUPFAM" id="SSF52540">
    <property type="entry name" value="P-loop containing nucleoside triphosphate hydrolases"/>
    <property type="match status" value="1"/>
</dbReference>
<dbReference type="OMA" id="ASICGAN"/>
<feature type="coiled-coil region" evidence="3">
    <location>
        <begin position="629"/>
        <end position="656"/>
    </location>
</feature>
<dbReference type="Proteomes" id="UP000001881">
    <property type="component" value="Unassembled WGS sequence"/>
</dbReference>
<feature type="region of interest" description="Disordered" evidence="4">
    <location>
        <begin position="1130"/>
        <end position="1152"/>
    </location>
</feature>
<dbReference type="GO" id="GO:0016020">
    <property type="term" value="C:membrane"/>
    <property type="evidence" value="ECO:0007669"/>
    <property type="project" value="TreeGrafter"/>
</dbReference>
<dbReference type="Pfam" id="PF01031">
    <property type="entry name" value="Dynamin_M"/>
    <property type="match status" value="1"/>
</dbReference>
<keyword evidence="3" id="KW-0175">Coiled coil</keyword>
<dbReference type="AlphaFoldDB" id="F7VQX2"/>
<evidence type="ECO:0000256" key="4">
    <source>
        <dbReference type="SAM" id="MobiDB-lite"/>
    </source>
</evidence>
<dbReference type="GO" id="GO:0048312">
    <property type="term" value="P:intracellular distribution of mitochondria"/>
    <property type="evidence" value="ECO:0007669"/>
    <property type="project" value="TreeGrafter"/>
</dbReference>
<feature type="compositionally biased region" description="Polar residues" evidence="4">
    <location>
        <begin position="690"/>
        <end position="731"/>
    </location>
</feature>
<dbReference type="HOGENOM" id="CLU_263596_0_0_1"/>
<feature type="compositionally biased region" description="Pro residues" evidence="4">
    <location>
        <begin position="923"/>
        <end position="935"/>
    </location>
</feature>
<dbReference type="InterPro" id="IPR001401">
    <property type="entry name" value="Dynamin_GTPase"/>
</dbReference>
<feature type="compositionally biased region" description="Basic and acidic residues" evidence="4">
    <location>
        <begin position="825"/>
        <end position="834"/>
    </location>
</feature>
<feature type="region of interest" description="Disordered" evidence="4">
    <location>
        <begin position="422"/>
        <end position="445"/>
    </location>
</feature>
<dbReference type="InterPro" id="IPR027417">
    <property type="entry name" value="P-loop_NTPase"/>
</dbReference>
<dbReference type="InterPro" id="IPR045063">
    <property type="entry name" value="Dynamin_N"/>
</dbReference>
<dbReference type="PROSITE" id="PS51718">
    <property type="entry name" value="G_DYNAMIN_2"/>
    <property type="match status" value="1"/>
</dbReference>
<feature type="region of interest" description="Disordered" evidence="4">
    <location>
        <begin position="682"/>
        <end position="742"/>
    </location>
</feature>
<evidence type="ECO:0000256" key="3">
    <source>
        <dbReference type="SAM" id="Coils"/>
    </source>
</evidence>
<dbReference type="InterPro" id="IPR020850">
    <property type="entry name" value="GED_dom"/>
</dbReference>
<dbReference type="eggNOG" id="KOG0446">
    <property type="taxonomic scope" value="Eukaryota"/>
</dbReference>
<evidence type="ECO:0000313" key="7">
    <source>
        <dbReference type="EMBL" id="CCC07905.1"/>
    </source>
</evidence>
<protein>
    <submittedName>
        <fullName evidence="7">WGS project CABT00000000 data, contig 2.4</fullName>
    </submittedName>
</protein>
<dbReference type="VEuPathDB" id="FungiDB:SMAC_01469"/>
<dbReference type="GO" id="GO:0016559">
    <property type="term" value="P:peroxisome fission"/>
    <property type="evidence" value="ECO:0007669"/>
    <property type="project" value="TreeGrafter"/>
</dbReference>
<keyword evidence="1" id="KW-0547">Nucleotide-binding</keyword>
<dbReference type="PRINTS" id="PR00195">
    <property type="entry name" value="DYNAMIN"/>
</dbReference>
<dbReference type="GO" id="GO:0008017">
    <property type="term" value="F:microtubule binding"/>
    <property type="evidence" value="ECO:0007669"/>
    <property type="project" value="TreeGrafter"/>
</dbReference>
<feature type="compositionally biased region" description="Polar residues" evidence="4">
    <location>
        <begin position="784"/>
        <end position="822"/>
    </location>
</feature>
<dbReference type="CDD" id="cd08771">
    <property type="entry name" value="DLP_1"/>
    <property type="match status" value="1"/>
</dbReference>
<evidence type="ECO:0000256" key="1">
    <source>
        <dbReference type="ARBA" id="ARBA00022741"/>
    </source>
</evidence>
<accession>F7VQX2</accession>
<dbReference type="InParanoid" id="F7VQX2"/>
<dbReference type="GO" id="GO:0003924">
    <property type="term" value="F:GTPase activity"/>
    <property type="evidence" value="ECO:0007669"/>
    <property type="project" value="InterPro"/>
</dbReference>
<dbReference type="GO" id="GO:0006897">
    <property type="term" value="P:endocytosis"/>
    <property type="evidence" value="ECO:0007669"/>
    <property type="project" value="TreeGrafter"/>
</dbReference>
<dbReference type="InterPro" id="IPR000375">
    <property type="entry name" value="Dynamin_stalk"/>
</dbReference>
<dbReference type="STRING" id="771870.F7VQX2"/>
<dbReference type="InterPro" id="IPR022812">
    <property type="entry name" value="Dynamin"/>
</dbReference>
<dbReference type="Pfam" id="PF12417">
    <property type="entry name" value="DUF3669"/>
    <property type="match status" value="1"/>
</dbReference>